<sequence>MSLSHASSWQEKTSPMACPTVTVLGIPFVNIDRETALEQLMNYMRSPHTSATVHFINAHCANVAQNHPKYYQALLNANMILPDGSGVAIACKRVGTTLKANLNGTDLFPLICERMAEEGLRLFLLGASPGVAEKMQFKLKKQFPTLKIVGVQHGFFGTVGTDQVIDKINAARPDLLCVALGVPRQELWLQKHRHRLNVKLAMGVGGLFDFNADRVSRAPLWLRRIGMEWSWRLLQEPGRMWRRYVLGNPLFLLSITRYGRHTNKRLANYLEGNYPLMYRLRSLRRRSWWHFRRWYGPRLRRLMDIGMSVFILGLASPLLLFVACWIKVNSRGPIFFNQVRVGKGGKTFKMWKFRSMYIDAEERLRELQARNESEGNVLFKMKSDPRVTRPGRFIRKFSIDEVPQLWNILKGDMALVGPRPALPREVALYQARARMRLDARPGLTGLWQVSGRSDLSFEEQINLDLFYLHRQGIREDVKLLFRTVPAVLKGRGAY</sequence>
<dbReference type="Pfam" id="PF03808">
    <property type="entry name" value="Glyco_tran_WecG"/>
    <property type="match status" value="1"/>
</dbReference>
<dbReference type="NCBIfam" id="TIGR00696">
    <property type="entry name" value="wecG_tagA_cpsF"/>
    <property type="match status" value="1"/>
</dbReference>
<feature type="domain" description="Bacterial sugar transferase" evidence="4">
    <location>
        <begin position="300"/>
        <end position="489"/>
    </location>
</feature>
<keyword evidence="1" id="KW-0328">Glycosyltransferase</keyword>
<keyword evidence="6" id="KW-1185">Reference proteome</keyword>
<name>A0AA41ZE33_9GAMM</name>
<dbReference type="GO" id="GO:0016758">
    <property type="term" value="F:hexosyltransferase activity"/>
    <property type="evidence" value="ECO:0007669"/>
    <property type="project" value="TreeGrafter"/>
</dbReference>
<comment type="caution">
    <text evidence="5">The sequence shown here is derived from an EMBL/GenBank/DDBJ whole genome shotgun (WGS) entry which is preliminary data.</text>
</comment>
<evidence type="ECO:0000256" key="2">
    <source>
        <dbReference type="ARBA" id="ARBA00022679"/>
    </source>
</evidence>
<keyword evidence="3" id="KW-1133">Transmembrane helix</keyword>
<dbReference type="CDD" id="cd06533">
    <property type="entry name" value="Glyco_transf_WecG_TagA"/>
    <property type="match status" value="1"/>
</dbReference>
<keyword evidence="2" id="KW-0808">Transferase</keyword>
<gene>
    <name evidence="5" type="ORF">OQ287_05175</name>
</gene>
<proteinExistence type="predicted"/>
<dbReference type="PANTHER" id="PTHR34136:SF1">
    <property type="entry name" value="UDP-N-ACETYL-D-MANNOSAMINURONIC ACID TRANSFERASE"/>
    <property type="match status" value="1"/>
</dbReference>
<reference evidence="5" key="1">
    <citation type="submission" date="2022-11" db="EMBL/GenBank/DDBJ databases">
        <title>Larsenimonas rhizosphaerae sp. nov., isolated from a tidal mudflat.</title>
        <authorList>
            <person name="Lee S.D."/>
            <person name="Kim I.S."/>
        </authorList>
    </citation>
    <scope>NUCLEOTIDE SEQUENCE</scope>
    <source>
        <strain evidence="5">GH2-1</strain>
    </source>
</reference>
<evidence type="ECO:0000259" key="4">
    <source>
        <dbReference type="Pfam" id="PF02397"/>
    </source>
</evidence>
<keyword evidence="3" id="KW-0812">Transmembrane</keyword>
<dbReference type="EMBL" id="JAPIVE010000001">
    <property type="protein sequence ID" value="MCX2523622.1"/>
    <property type="molecule type" value="Genomic_DNA"/>
</dbReference>
<dbReference type="Proteomes" id="UP001165678">
    <property type="component" value="Unassembled WGS sequence"/>
</dbReference>
<dbReference type="InterPro" id="IPR003362">
    <property type="entry name" value="Bact_transf"/>
</dbReference>
<dbReference type="RefSeq" id="WP_250937340.1">
    <property type="nucleotide sequence ID" value="NZ_JAMLJK010000001.1"/>
</dbReference>
<evidence type="ECO:0000256" key="1">
    <source>
        <dbReference type="ARBA" id="ARBA00022676"/>
    </source>
</evidence>
<accession>A0AA41ZE33</accession>
<dbReference type="Pfam" id="PF02397">
    <property type="entry name" value="Bac_transf"/>
    <property type="match status" value="1"/>
</dbReference>
<organism evidence="5 6">
    <name type="scientific">Larsenimonas rhizosphaerae</name>
    <dbReference type="NCBI Taxonomy" id="2944682"/>
    <lineage>
        <taxon>Bacteria</taxon>
        <taxon>Pseudomonadati</taxon>
        <taxon>Pseudomonadota</taxon>
        <taxon>Gammaproteobacteria</taxon>
        <taxon>Oceanospirillales</taxon>
        <taxon>Halomonadaceae</taxon>
        <taxon>Larsenimonas</taxon>
    </lineage>
</organism>
<evidence type="ECO:0000313" key="6">
    <source>
        <dbReference type="Proteomes" id="UP001165678"/>
    </source>
</evidence>
<dbReference type="AlphaFoldDB" id="A0AA41ZE33"/>
<evidence type="ECO:0000256" key="3">
    <source>
        <dbReference type="SAM" id="Phobius"/>
    </source>
</evidence>
<dbReference type="InterPro" id="IPR004629">
    <property type="entry name" value="WecG_TagA_CpsF"/>
</dbReference>
<evidence type="ECO:0000313" key="5">
    <source>
        <dbReference type="EMBL" id="MCX2523622.1"/>
    </source>
</evidence>
<protein>
    <submittedName>
        <fullName evidence="5">WecB/TagA/CpsF family glycosyltransferase</fullName>
    </submittedName>
</protein>
<keyword evidence="3" id="KW-0472">Membrane</keyword>
<feature type="transmembrane region" description="Helical" evidence="3">
    <location>
        <begin position="302"/>
        <end position="328"/>
    </location>
</feature>
<dbReference type="PANTHER" id="PTHR34136">
    <property type="match status" value="1"/>
</dbReference>